<dbReference type="InterPro" id="IPR046947">
    <property type="entry name" value="LytR-like"/>
</dbReference>
<dbReference type="Gene3D" id="3.40.50.2300">
    <property type="match status" value="1"/>
</dbReference>
<feature type="domain" description="HTH LytTR-type" evidence="3">
    <location>
        <begin position="129"/>
        <end position="233"/>
    </location>
</feature>
<dbReference type="Gene3D" id="2.40.50.1020">
    <property type="entry name" value="LytTr DNA-binding domain"/>
    <property type="match status" value="1"/>
</dbReference>
<protein>
    <recommendedName>
        <fullName evidence="6">LytTR family transcriptional regulator</fullName>
    </recommendedName>
</protein>
<comment type="caution">
    <text evidence="4">The sequence shown here is derived from an EMBL/GenBank/DDBJ whole genome shotgun (WGS) entry which is preliminary data.</text>
</comment>
<feature type="domain" description="Response regulatory" evidence="2">
    <location>
        <begin position="2"/>
        <end position="116"/>
    </location>
</feature>
<dbReference type="InterPro" id="IPR001789">
    <property type="entry name" value="Sig_transdc_resp-reg_receiver"/>
</dbReference>
<gene>
    <name evidence="4" type="ORF">ASU33_19315</name>
</gene>
<dbReference type="SMART" id="SM00850">
    <property type="entry name" value="LytTR"/>
    <property type="match status" value="1"/>
</dbReference>
<dbReference type="SUPFAM" id="SSF52172">
    <property type="entry name" value="CheY-like"/>
    <property type="match status" value="1"/>
</dbReference>
<dbReference type="RefSeq" id="WP_059068194.1">
    <property type="nucleotide sequence ID" value="NZ_LNAL01000003.1"/>
</dbReference>
<evidence type="ECO:0000259" key="2">
    <source>
        <dbReference type="PROSITE" id="PS50110"/>
    </source>
</evidence>
<keyword evidence="5" id="KW-1185">Reference proteome</keyword>
<dbReference type="PROSITE" id="PS50110">
    <property type="entry name" value="RESPONSE_REGULATORY"/>
    <property type="match status" value="1"/>
</dbReference>
<dbReference type="GO" id="GO:0000156">
    <property type="term" value="F:phosphorelay response regulator activity"/>
    <property type="evidence" value="ECO:0007669"/>
    <property type="project" value="InterPro"/>
</dbReference>
<sequence>MRIVVVEDEALIANRIVRLTRELLGARISSLCIKPTLESATAYLADNPIDLLILDLNLNGHDGFTLLQQAVAGAFHTLIISANTHRAIEAFEHGVLDFVPKPFDATRLQKAFERFEQAEQRSGTGLKYLAVRRKNTLKLLDVAEVSFIQGAGIYSEIHLRDGAVELHDKPLHRLLDLLPPSFQRVHKSYLVSLPEVAQLISHGSSKYELRLHSGAVLPVSRERYKELKEQLGL</sequence>
<accession>A0A9X0HPI1</accession>
<keyword evidence="1" id="KW-0597">Phosphoprotein</keyword>
<feature type="modified residue" description="4-aspartylphosphate" evidence="1">
    <location>
        <position position="55"/>
    </location>
</feature>
<evidence type="ECO:0000256" key="1">
    <source>
        <dbReference type="PROSITE-ProRule" id="PRU00169"/>
    </source>
</evidence>
<dbReference type="EMBL" id="LNAL01000003">
    <property type="protein sequence ID" value="KUG09821.1"/>
    <property type="molecule type" value="Genomic_DNA"/>
</dbReference>
<dbReference type="AlphaFoldDB" id="A0A9X0HPI1"/>
<organism evidence="4 5">
    <name type="scientific">Solirubrum puertoriconensis</name>
    <dbReference type="NCBI Taxonomy" id="1751427"/>
    <lineage>
        <taxon>Bacteria</taxon>
        <taxon>Pseudomonadati</taxon>
        <taxon>Bacteroidota</taxon>
        <taxon>Cytophagia</taxon>
        <taxon>Cytophagales</taxon>
    </lineage>
</organism>
<dbReference type="PANTHER" id="PTHR37299:SF1">
    <property type="entry name" value="STAGE 0 SPORULATION PROTEIN A HOMOLOG"/>
    <property type="match status" value="1"/>
</dbReference>
<dbReference type="Proteomes" id="UP000054223">
    <property type="component" value="Unassembled WGS sequence"/>
</dbReference>
<dbReference type="GO" id="GO:0003677">
    <property type="term" value="F:DNA binding"/>
    <property type="evidence" value="ECO:0007669"/>
    <property type="project" value="InterPro"/>
</dbReference>
<dbReference type="InterPro" id="IPR007492">
    <property type="entry name" value="LytTR_DNA-bd_dom"/>
</dbReference>
<evidence type="ECO:0000313" key="5">
    <source>
        <dbReference type="Proteomes" id="UP000054223"/>
    </source>
</evidence>
<evidence type="ECO:0000259" key="3">
    <source>
        <dbReference type="PROSITE" id="PS50930"/>
    </source>
</evidence>
<proteinExistence type="predicted"/>
<dbReference type="Pfam" id="PF00072">
    <property type="entry name" value="Response_reg"/>
    <property type="match status" value="1"/>
</dbReference>
<dbReference type="PROSITE" id="PS50930">
    <property type="entry name" value="HTH_LYTTR"/>
    <property type="match status" value="1"/>
</dbReference>
<dbReference type="InterPro" id="IPR011006">
    <property type="entry name" value="CheY-like_superfamily"/>
</dbReference>
<dbReference type="SMART" id="SM00448">
    <property type="entry name" value="REC"/>
    <property type="match status" value="1"/>
</dbReference>
<evidence type="ECO:0000313" key="4">
    <source>
        <dbReference type="EMBL" id="KUG09821.1"/>
    </source>
</evidence>
<name>A0A9X0HPI1_SOLP1</name>
<dbReference type="OrthoDB" id="9781059at2"/>
<dbReference type="PANTHER" id="PTHR37299">
    <property type="entry name" value="TRANSCRIPTIONAL REGULATOR-RELATED"/>
    <property type="match status" value="1"/>
</dbReference>
<evidence type="ECO:0008006" key="6">
    <source>
        <dbReference type="Google" id="ProtNLM"/>
    </source>
</evidence>
<dbReference type="Pfam" id="PF04397">
    <property type="entry name" value="LytTR"/>
    <property type="match status" value="1"/>
</dbReference>
<reference evidence="4 5" key="1">
    <citation type="submission" date="2015-11" db="EMBL/GenBank/DDBJ databases">
        <title>Solirubrum puertoriconensis gen. nov. an environmental bacteria isolated in Puerto Rico.</title>
        <authorList>
            <person name="Cuebas-Irizarry M.F."/>
            <person name="Montalvo-Rodriguez R."/>
        </authorList>
    </citation>
    <scope>NUCLEOTIDE SEQUENCE [LARGE SCALE GENOMIC DNA]</scope>
    <source>
        <strain evidence="4 5">MC1A</strain>
    </source>
</reference>